<dbReference type="EMBL" id="MFKK01000002">
    <property type="protein sequence ID" value="OGG42473.1"/>
    <property type="molecule type" value="Genomic_DNA"/>
</dbReference>
<gene>
    <name evidence="1" type="ORF">A3A21_02680</name>
</gene>
<reference evidence="1 2" key="1">
    <citation type="journal article" date="2016" name="Nat. Commun.">
        <title>Thousands of microbial genomes shed light on interconnected biogeochemical processes in an aquifer system.</title>
        <authorList>
            <person name="Anantharaman K."/>
            <person name="Brown C.T."/>
            <person name="Hug L.A."/>
            <person name="Sharon I."/>
            <person name="Castelle C.J."/>
            <person name="Probst A.J."/>
            <person name="Thomas B.C."/>
            <person name="Singh A."/>
            <person name="Wilkins M.J."/>
            <person name="Karaoz U."/>
            <person name="Brodie E.L."/>
            <person name="Williams K.H."/>
            <person name="Hubbard S.S."/>
            <person name="Banfield J.F."/>
        </authorList>
    </citation>
    <scope>NUCLEOTIDE SEQUENCE [LARGE SCALE GENOMIC DNA]</scope>
</reference>
<evidence type="ECO:0000313" key="2">
    <source>
        <dbReference type="Proteomes" id="UP000176996"/>
    </source>
</evidence>
<evidence type="ECO:0000313" key="1">
    <source>
        <dbReference type="EMBL" id="OGG42473.1"/>
    </source>
</evidence>
<name>A0A1F6C069_9BACT</name>
<organism evidence="1 2">
    <name type="scientific">Candidatus Jorgensenbacteria bacterium RIFCSPLOWO2_01_FULL_45_25b</name>
    <dbReference type="NCBI Taxonomy" id="1798471"/>
    <lineage>
        <taxon>Bacteria</taxon>
        <taxon>Candidatus Joergenseniibacteriota</taxon>
    </lineage>
</organism>
<dbReference type="Proteomes" id="UP000176996">
    <property type="component" value="Unassembled WGS sequence"/>
</dbReference>
<accession>A0A1F6C069</accession>
<dbReference type="AlphaFoldDB" id="A0A1F6C069"/>
<protein>
    <submittedName>
        <fullName evidence="1">Uncharacterized protein</fullName>
    </submittedName>
</protein>
<proteinExistence type="predicted"/>
<comment type="caution">
    <text evidence="1">The sequence shown here is derived from an EMBL/GenBank/DDBJ whole genome shotgun (WGS) entry which is preliminary data.</text>
</comment>
<sequence>MDEVDERLVPNQIEGEELSPEVIEELLALYGRKLGFLIAALNVSPDIKEAWIEAVQAMSLKEMEKLLNVLEAQYLHEQTLEADEKLREEMEKLVHSFEKKKEENDTEALRKIQKLTKHI</sequence>
<dbReference type="STRING" id="1798471.A3A21_02680"/>